<dbReference type="Proteomes" id="UP000028999">
    <property type="component" value="Unassembled WGS sequence"/>
</dbReference>
<dbReference type="AlphaFoldDB" id="A0A078JEZ2"/>
<evidence type="ECO:0000313" key="2">
    <source>
        <dbReference type="Proteomes" id="UP000028999"/>
    </source>
</evidence>
<gene>
    <name evidence="1" type="primary">BnaCnng42200D</name>
    <name evidence="1" type="ORF">GSBRNA2T00039350001</name>
</gene>
<proteinExistence type="predicted"/>
<dbReference type="EMBL" id="LK034308">
    <property type="protein sequence ID" value="CDY63505.1"/>
    <property type="molecule type" value="Genomic_DNA"/>
</dbReference>
<dbReference type="PaxDb" id="3708-A0A078JEZ2"/>
<reference evidence="1 2" key="1">
    <citation type="journal article" date="2014" name="Science">
        <title>Plant genetics. Early allopolyploid evolution in the post-Neolithic Brassica napus oilseed genome.</title>
        <authorList>
            <person name="Chalhoub B."/>
            <person name="Denoeud F."/>
            <person name="Liu S."/>
            <person name="Parkin I.A."/>
            <person name="Tang H."/>
            <person name="Wang X."/>
            <person name="Chiquet J."/>
            <person name="Belcram H."/>
            <person name="Tong C."/>
            <person name="Samans B."/>
            <person name="Correa M."/>
            <person name="Da Silva C."/>
            <person name="Just J."/>
            <person name="Falentin C."/>
            <person name="Koh C.S."/>
            <person name="Le Clainche I."/>
            <person name="Bernard M."/>
            <person name="Bento P."/>
            <person name="Noel B."/>
            <person name="Labadie K."/>
            <person name="Alberti A."/>
            <person name="Charles M."/>
            <person name="Arnaud D."/>
            <person name="Guo H."/>
            <person name="Daviaud C."/>
            <person name="Alamery S."/>
            <person name="Jabbari K."/>
            <person name="Zhao M."/>
            <person name="Edger P.P."/>
            <person name="Chelaifa H."/>
            <person name="Tack D."/>
            <person name="Lassalle G."/>
            <person name="Mestiri I."/>
            <person name="Schnel N."/>
            <person name="Le Paslier M.C."/>
            <person name="Fan G."/>
            <person name="Renault V."/>
            <person name="Bayer P.E."/>
            <person name="Golicz A.A."/>
            <person name="Manoli S."/>
            <person name="Lee T.H."/>
            <person name="Thi V.H."/>
            <person name="Chalabi S."/>
            <person name="Hu Q."/>
            <person name="Fan C."/>
            <person name="Tollenaere R."/>
            <person name="Lu Y."/>
            <person name="Battail C."/>
            <person name="Shen J."/>
            <person name="Sidebottom C.H."/>
            <person name="Wang X."/>
            <person name="Canaguier A."/>
            <person name="Chauveau A."/>
            <person name="Berard A."/>
            <person name="Deniot G."/>
            <person name="Guan M."/>
            <person name="Liu Z."/>
            <person name="Sun F."/>
            <person name="Lim Y.P."/>
            <person name="Lyons E."/>
            <person name="Town C.D."/>
            <person name="Bancroft I."/>
            <person name="Wang X."/>
            <person name="Meng J."/>
            <person name="Ma J."/>
            <person name="Pires J.C."/>
            <person name="King G.J."/>
            <person name="Brunel D."/>
            <person name="Delourme R."/>
            <person name="Renard M."/>
            <person name="Aury J.M."/>
            <person name="Adams K.L."/>
            <person name="Batley J."/>
            <person name="Snowdon R.J."/>
            <person name="Tost J."/>
            <person name="Edwards D."/>
            <person name="Zhou Y."/>
            <person name="Hua W."/>
            <person name="Sharpe A.G."/>
            <person name="Paterson A.H."/>
            <person name="Guan C."/>
            <person name="Wincker P."/>
        </authorList>
    </citation>
    <scope>NUCLEOTIDE SEQUENCE [LARGE SCALE GENOMIC DNA]</scope>
    <source>
        <strain evidence="2">cv. Darmor-bzh</strain>
    </source>
</reference>
<dbReference type="Gramene" id="CDY63505">
    <property type="protein sequence ID" value="CDY63505"/>
    <property type="gene ID" value="GSBRNA2T00039350001"/>
</dbReference>
<sequence length="32" mass="3773">MEAEETRLSTKFRTVKKKIQNGRGERRCYSGL</sequence>
<organism evidence="1 2">
    <name type="scientific">Brassica napus</name>
    <name type="common">Rape</name>
    <dbReference type="NCBI Taxonomy" id="3708"/>
    <lineage>
        <taxon>Eukaryota</taxon>
        <taxon>Viridiplantae</taxon>
        <taxon>Streptophyta</taxon>
        <taxon>Embryophyta</taxon>
        <taxon>Tracheophyta</taxon>
        <taxon>Spermatophyta</taxon>
        <taxon>Magnoliopsida</taxon>
        <taxon>eudicotyledons</taxon>
        <taxon>Gunneridae</taxon>
        <taxon>Pentapetalae</taxon>
        <taxon>rosids</taxon>
        <taxon>malvids</taxon>
        <taxon>Brassicales</taxon>
        <taxon>Brassicaceae</taxon>
        <taxon>Brassiceae</taxon>
        <taxon>Brassica</taxon>
    </lineage>
</organism>
<evidence type="ECO:0000313" key="1">
    <source>
        <dbReference type="EMBL" id="CDY63505.1"/>
    </source>
</evidence>
<protein>
    <submittedName>
        <fullName evidence="1">BnaCnng42200D protein</fullName>
    </submittedName>
</protein>
<name>A0A078JEZ2_BRANA</name>
<accession>A0A078JEZ2</accession>
<keyword evidence="2" id="KW-1185">Reference proteome</keyword>